<keyword evidence="4" id="KW-1185">Reference proteome</keyword>
<evidence type="ECO:0000313" key="3">
    <source>
        <dbReference type="EMBL" id="MBB5139838.1"/>
    </source>
</evidence>
<accession>A0A840PJY1</accession>
<evidence type="ECO:0000259" key="2">
    <source>
        <dbReference type="Pfam" id="PF01106"/>
    </source>
</evidence>
<protein>
    <submittedName>
        <fullName evidence="3">Fe-S cluster biogenesis protein NfuA</fullName>
    </submittedName>
</protein>
<comment type="function">
    <text evidence="1">May be involved in the formation or repair of [Fe-S] clusters present in iron-sulfur proteins.</text>
</comment>
<comment type="caution">
    <text evidence="3">The sequence shown here is derived from an EMBL/GenBank/DDBJ whole genome shotgun (WGS) entry which is preliminary data.</text>
</comment>
<dbReference type="AlphaFoldDB" id="A0A840PJY1"/>
<dbReference type="Proteomes" id="UP000578449">
    <property type="component" value="Unassembled WGS sequence"/>
</dbReference>
<organism evidence="3 4">
    <name type="scientific">Thermocatellispora tengchongensis</name>
    <dbReference type="NCBI Taxonomy" id="1073253"/>
    <lineage>
        <taxon>Bacteria</taxon>
        <taxon>Bacillati</taxon>
        <taxon>Actinomycetota</taxon>
        <taxon>Actinomycetes</taxon>
        <taxon>Streptosporangiales</taxon>
        <taxon>Streptosporangiaceae</taxon>
        <taxon>Thermocatellispora</taxon>
    </lineage>
</organism>
<dbReference type="EMBL" id="JACHGN010000033">
    <property type="protein sequence ID" value="MBB5139838.1"/>
    <property type="molecule type" value="Genomic_DNA"/>
</dbReference>
<dbReference type="GO" id="GO:0005506">
    <property type="term" value="F:iron ion binding"/>
    <property type="evidence" value="ECO:0007669"/>
    <property type="project" value="InterPro"/>
</dbReference>
<dbReference type="InterPro" id="IPR001075">
    <property type="entry name" value="NIF_FeS_clus_asmbl_NifU_C"/>
</dbReference>
<feature type="domain" description="NIF system FeS cluster assembly NifU C-terminal" evidence="2">
    <location>
        <begin position="12"/>
        <end position="57"/>
    </location>
</feature>
<evidence type="ECO:0000256" key="1">
    <source>
        <dbReference type="ARBA" id="ARBA00049958"/>
    </source>
</evidence>
<dbReference type="Pfam" id="PF01106">
    <property type="entry name" value="NifU"/>
    <property type="match status" value="1"/>
</dbReference>
<dbReference type="RefSeq" id="WP_185056653.1">
    <property type="nucleotide sequence ID" value="NZ_BAABIX010000041.1"/>
</dbReference>
<dbReference type="InterPro" id="IPR034904">
    <property type="entry name" value="FSCA_dom_sf"/>
</dbReference>
<evidence type="ECO:0000313" key="4">
    <source>
        <dbReference type="Proteomes" id="UP000578449"/>
    </source>
</evidence>
<dbReference type="GO" id="GO:0051536">
    <property type="term" value="F:iron-sulfur cluster binding"/>
    <property type="evidence" value="ECO:0007669"/>
    <property type="project" value="InterPro"/>
</dbReference>
<dbReference type="Gene3D" id="3.30.300.130">
    <property type="entry name" value="Fe-S cluster assembly (FSCA)"/>
    <property type="match status" value="1"/>
</dbReference>
<dbReference type="GO" id="GO:0016226">
    <property type="term" value="P:iron-sulfur cluster assembly"/>
    <property type="evidence" value="ECO:0007669"/>
    <property type="project" value="InterPro"/>
</dbReference>
<name>A0A840PJY1_9ACTN</name>
<gene>
    <name evidence="3" type="ORF">HNP84_009602</name>
</gene>
<sequence>MTEDDIELGAEVQRTLDSRIRPLLNVDAGDIEITSVRDGLVELELLGSCRRCLLKLGCQAEMVLPTLRSRFAARGATFSIRGVPDHVGGSPDGAS</sequence>
<proteinExistence type="predicted"/>
<reference evidence="3 4" key="1">
    <citation type="submission" date="2020-08" db="EMBL/GenBank/DDBJ databases">
        <title>Genomic Encyclopedia of Type Strains, Phase IV (KMG-IV): sequencing the most valuable type-strain genomes for metagenomic binning, comparative biology and taxonomic classification.</title>
        <authorList>
            <person name="Goeker M."/>
        </authorList>
    </citation>
    <scope>NUCLEOTIDE SEQUENCE [LARGE SCALE GENOMIC DNA]</scope>
    <source>
        <strain evidence="3 4">DSM 45615</strain>
    </source>
</reference>
<dbReference type="SUPFAM" id="SSF117916">
    <property type="entry name" value="Fe-S cluster assembly (FSCA) domain-like"/>
    <property type="match status" value="1"/>
</dbReference>